<protein>
    <submittedName>
        <fullName evidence="2">Uncharacterized protein</fullName>
    </submittedName>
</protein>
<dbReference type="Proteomes" id="UP000185124">
    <property type="component" value="Unassembled WGS sequence"/>
</dbReference>
<evidence type="ECO:0000313" key="3">
    <source>
        <dbReference type="Proteomes" id="UP000185124"/>
    </source>
</evidence>
<name>A0A1N5TQP8_9ACTN</name>
<accession>A0A1N5TQP8</accession>
<sequence length="95" mass="11093">MERHPVPDRRWLPPPGHAQRERHYPVKGQDTDPVAQALEVWLDARSRLEAAMEPIFQRISTPLDLVQLNDLRIEENVAWDRFRTVRLTDTTEGGQ</sequence>
<proteinExistence type="predicted"/>
<keyword evidence="3" id="KW-1185">Reference proteome</keyword>
<reference evidence="3" key="1">
    <citation type="submission" date="2016-12" db="EMBL/GenBank/DDBJ databases">
        <authorList>
            <person name="Varghese N."/>
            <person name="Submissions S."/>
        </authorList>
    </citation>
    <scope>NUCLEOTIDE SEQUENCE [LARGE SCALE GENOMIC DNA]</scope>
    <source>
        <strain evidence="3">DSM 45599</strain>
    </source>
</reference>
<feature type="region of interest" description="Disordered" evidence="1">
    <location>
        <begin position="1"/>
        <end position="30"/>
    </location>
</feature>
<gene>
    <name evidence="2" type="ORF">SAMN04489832_0318</name>
</gene>
<dbReference type="AlphaFoldDB" id="A0A1N5TQP8"/>
<organism evidence="2 3">
    <name type="scientific">Micromonospora cremea</name>
    <dbReference type="NCBI Taxonomy" id="709881"/>
    <lineage>
        <taxon>Bacteria</taxon>
        <taxon>Bacillati</taxon>
        <taxon>Actinomycetota</taxon>
        <taxon>Actinomycetes</taxon>
        <taxon>Micromonosporales</taxon>
        <taxon>Micromonosporaceae</taxon>
        <taxon>Micromonospora</taxon>
    </lineage>
</organism>
<evidence type="ECO:0000313" key="2">
    <source>
        <dbReference type="EMBL" id="SIM50684.1"/>
    </source>
</evidence>
<evidence type="ECO:0000256" key="1">
    <source>
        <dbReference type="SAM" id="MobiDB-lite"/>
    </source>
</evidence>
<dbReference type="EMBL" id="FSQT01000001">
    <property type="protein sequence ID" value="SIM50684.1"/>
    <property type="molecule type" value="Genomic_DNA"/>
</dbReference>
<feature type="compositionally biased region" description="Basic and acidic residues" evidence="1">
    <location>
        <begin position="1"/>
        <end position="11"/>
    </location>
</feature>